<dbReference type="SUPFAM" id="SSF52540">
    <property type="entry name" value="P-loop containing nucleoside triphosphate hydrolases"/>
    <property type="match status" value="1"/>
</dbReference>
<feature type="compositionally biased region" description="Basic and acidic residues" evidence="1">
    <location>
        <begin position="366"/>
        <end position="411"/>
    </location>
</feature>
<accession>A0ABN7SPB6</accession>
<dbReference type="PANTHER" id="PTHR10751">
    <property type="entry name" value="GUANYLATE BINDING PROTEIN"/>
    <property type="match status" value="1"/>
</dbReference>
<organism evidence="3 4">
    <name type="scientific">Oikopleura dioica</name>
    <name type="common">Tunicate</name>
    <dbReference type="NCBI Taxonomy" id="34765"/>
    <lineage>
        <taxon>Eukaryota</taxon>
        <taxon>Metazoa</taxon>
        <taxon>Chordata</taxon>
        <taxon>Tunicata</taxon>
        <taxon>Appendicularia</taxon>
        <taxon>Copelata</taxon>
        <taxon>Oikopleuridae</taxon>
        <taxon>Oikopleura</taxon>
    </lineage>
</organism>
<feature type="domain" description="Guanylate-binding protein N-terminal" evidence="2">
    <location>
        <begin position="20"/>
        <end position="71"/>
    </location>
</feature>
<feature type="domain" description="Guanylate-binding protein N-terminal" evidence="2">
    <location>
        <begin position="91"/>
        <end position="212"/>
    </location>
</feature>
<dbReference type="Pfam" id="PF02263">
    <property type="entry name" value="GBP"/>
    <property type="match status" value="2"/>
</dbReference>
<reference evidence="3 4" key="1">
    <citation type="submission" date="2021-04" db="EMBL/GenBank/DDBJ databases">
        <authorList>
            <person name="Bliznina A."/>
        </authorList>
    </citation>
    <scope>NUCLEOTIDE SEQUENCE [LARGE SCALE GENOMIC DNA]</scope>
</reference>
<dbReference type="Gene3D" id="3.40.50.300">
    <property type="entry name" value="P-loop containing nucleotide triphosphate hydrolases"/>
    <property type="match status" value="2"/>
</dbReference>
<feature type="compositionally biased region" description="Basic and acidic residues" evidence="1">
    <location>
        <begin position="421"/>
        <end position="436"/>
    </location>
</feature>
<proteinExistence type="predicted"/>
<evidence type="ECO:0000313" key="4">
    <source>
        <dbReference type="Proteomes" id="UP001158576"/>
    </source>
</evidence>
<feature type="compositionally biased region" description="Polar residues" evidence="1">
    <location>
        <begin position="345"/>
        <end position="365"/>
    </location>
</feature>
<sequence length="488" mass="57475">MSVQLIKTDDIEESGNKSRKFILDEVALKKVLGTAKSDSMPIAVISIVGAYRTGKSFLQSVFYKHLAALEMGKNVWDDDEFYIEDCFKYRVQLANVTRQIDANDIANLHLFTEIGRLAIKDRMTVKPFQDFIFTVRDYEHSDEFGFEEGQELLDTIVQKQDKKIDFSDCFEDFRAFCIPHPGTIRKFDGNVKSLDKDFVENIKLLVTSIVDNIAPKRNLSDGELKIRDVFDFFKSYANIFRDGKMPTMKTIVSTNADNHYKTQLEQAKEHADKLITSHCTESCMDFKAIQNPFFETNKERKFLLPEQYDDLFRRKINEYFTEKIASALTKIVKFHEEKFKREQTRATNAENQLRSEQNNHANTKSQLERERQDHQNTRSNLDRQMREMRTSFEKQLKREQDEASKQREYLKSELNSARSSHRSELNHERKKNERNVEKLEERIDDLKDDLEETEEKLEKTQKRAENLRNRIDNHNNSNYFAKIFVPNA</sequence>
<protein>
    <submittedName>
        <fullName evidence="3">Oidioi.mRNA.OKI2018_I69.chr1.g1730.t1.cds</fullName>
    </submittedName>
</protein>
<feature type="region of interest" description="Disordered" evidence="1">
    <location>
        <begin position="342"/>
        <end position="436"/>
    </location>
</feature>
<gene>
    <name evidence="3" type="ORF">OKIOD_LOCUS10495</name>
</gene>
<dbReference type="InterPro" id="IPR027417">
    <property type="entry name" value="P-loop_NTPase"/>
</dbReference>
<dbReference type="Proteomes" id="UP001158576">
    <property type="component" value="Chromosome 1"/>
</dbReference>
<dbReference type="EMBL" id="OU015566">
    <property type="protein sequence ID" value="CAG5104984.1"/>
    <property type="molecule type" value="Genomic_DNA"/>
</dbReference>
<dbReference type="InterPro" id="IPR015894">
    <property type="entry name" value="Guanylate-bd_N"/>
</dbReference>
<evidence type="ECO:0000259" key="2">
    <source>
        <dbReference type="Pfam" id="PF02263"/>
    </source>
</evidence>
<evidence type="ECO:0000313" key="3">
    <source>
        <dbReference type="EMBL" id="CAG5104984.1"/>
    </source>
</evidence>
<keyword evidence="4" id="KW-1185">Reference proteome</keyword>
<name>A0ABN7SPB6_OIKDI</name>
<evidence type="ECO:0000256" key="1">
    <source>
        <dbReference type="SAM" id="MobiDB-lite"/>
    </source>
</evidence>